<organism evidence="2 3">
    <name type="scientific">Lingula anatina</name>
    <name type="common">Brachiopod</name>
    <name type="synonym">Lingula unguis</name>
    <dbReference type="NCBI Taxonomy" id="7574"/>
    <lineage>
        <taxon>Eukaryota</taxon>
        <taxon>Metazoa</taxon>
        <taxon>Spiralia</taxon>
        <taxon>Lophotrochozoa</taxon>
        <taxon>Brachiopoda</taxon>
        <taxon>Linguliformea</taxon>
        <taxon>Lingulata</taxon>
        <taxon>Lingulida</taxon>
        <taxon>Linguloidea</taxon>
        <taxon>Lingulidae</taxon>
        <taxon>Lingula</taxon>
    </lineage>
</organism>
<dbReference type="GeneID" id="112041491"/>
<gene>
    <name evidence="3" type="primary">LOC112041491</name>
</gene>
<dbReference type="KEGG" id="lak:112041491"/>
<feature type="compositionally biased region" description="Low complexity" evidence="1">
    <location>
        <begin position="127"/>
        <end position="138"/>
    </location>
</feature>
<feature type="compositionally biased region" description="Acidic residues" evidence="1">
    <location>
        <begin position="1"/>
        <end position="11"/>
    </location>
</feature>
<evidence type="ECO:0000313" key="3">
    <source>
        <dbReference type="RefSeq" id="XP_023930574.1"/>
    </source>
</evidence>
<feature type="compositionally biased region" description="Polar residues" evidence="1">
    <location>
        <begin position="74"/>
        <end position="93"/>
    </location>
</feature>
<reference evidence="3" key="1">
    <citation type="submission" date="2025-08" db="UniProtKB">
        <authorList>
            <consortium name="RefSeq"/>
        </authorList>
    </citation>
    <scope>IDENTIFICATION</scope>
    <source>
        <tissue evidence="3">Gonads</tissue>
    </source>
</reference>
<accession>A0A2R2MK23</accession>
<name>A0A2R2MK23_LINAN</name>
<dbReference type="AlphaFoldDB" id="A0A2R2MK23"/>
<proteinExistence type="predicted"/>
<dbReference type="Proteomes" id="UP000085678">
    <property type="component" value="Unplaced"/>
</dbReference>
<feature type="compositionally biased region" description="Basic and acidic residues" evidence="1">
    <location>
        <begin position="211"/>
        <end position="220"/>
    </location>
</feature>
<sequence length="271" mass="28264">GPSTPDVEDQGEGYTDSYQSVHPSPTHHGNNLDPAPSLSCSARSPLNVRDASLPTLDVPPTYSLGDLEDDLASAQISAQSDNLGNDGDNQGQVPGNDVSEDEPGPIDCVRGDPGAQLGSNHPQNTPEAAADNENAQNEPSPPEQTIPPGHIPMSLNLQAGEDSSEFNTREASAPRDMGQLLGELSQAEPPSNPGSIDMTVVKSPPPVPEEWTAKAEEEGHQGGSGELQEGGGAEGDAVQGSVHVTMRWNPLQGIRNTLRSISHSLSDNLGL</sequence>
<dbReference type="InParanoid" id="A0A2R2MK23"/>
<feature type="compositionally biased region" description="Gly residues" evidence="1">
    <location>
        <begin position="221"/>
        <end position="234"/>
    </location>
</feature>
<feature type="region of interest" description="Disordered" evidence="1">
    <location>
        <begin position="1"/>
        <end position="241"/>
    </location>
</feature>
<feature type="non-terminal residue" evidence="3">
    <location>
        <position position="1"/>
    </location>
</feature>
<feature type="compositionally biased region" description="Polar residues" evidence="1">
    <location>
        <begin position="16"/>
        <end position="29"/>
    </location>
</feature>
<evidence type="ECO:0000256" key="1">
    <source>
        <dbReference type="SAM" id="MobiDB-lite"/>
    </source>
</evidence>
<protein>
    <submittedName>
        <fullName evidence="3">Uncharacterized protein LOC112041491</fullName>
    </submittedName>
</protein>
<evidence type="ECO:0000313" key="2">
    <source>
        <dbReference type="Proteomes" id="UP000085678"/>
    </source>
</evidence>
<dbReference type="RefSeq" id="XP_023930574.1">
    <property type="nucleotide sequence ID" value="XM_024074806.1"/>
</dbReference>
<keyword evidence="2" id="KW-1185">Reference proteome</keyword>
<feature type="compositionally biased region" description="Polar residues" evidence="1">
    <location>
        <begin position="117"/>
        <end position="126"/>
    </location>
</feature>